<feature type="binding site" evidence="8">
    <location>
        <position position="209"/>
    </location>
    <ligand>
        <name>Zn(2+)</name>
        <dbReference type="ChEBI" id="CHEBI:29105"/>
        <label>1</label>
    </ligand>
</feature>
<dbReference type="PROSITE" id="PS00636">
    <property type="entry name" value="DNAJ_1"/>
    <property type="match status" value="1"/>
</dbReference>
<keyword evidence="5 8" id="KW-0143">Chaperone</keyword>
<feature type="repeat" description="CXXCXGXG motif" evidence="8">
    <location>
        <begin position="195"/>
        <end position="202"/>
    </location>
</feature>
<comment type="cofactor">
    <cofactor evidence="8">
        <name>Zn(2+)</name>
        <dbReference type="ChEBI" id="CHEBI:29105"/>
    </cofactor>
    <text evidence="8">Binds 2 Zn(2+) ions per monomer.</text>
</comment>
<name>A0A1F5WFW5_9BACT</name>
<evidence type="ECO:0000256" key="9">
    <source>
        <dbReference type="PROSITE-ProRule" id="PRU00546"/>
    </source>
</evidence>
<dbReference type="Gene3D" id="2.10.230.10">
    <property type="entry name" value="Heat shock protein DnaJ, cysteine-rich domain"/>
    <property type="match status" value="1"/>
</dbReference>
<dbReference type="SUPFAM" id="SSF57938">
    <property type="entry name" value="DnaJ/Hsp40 cysteine-rich domain"/>
    <property type="match status" value="1"/>
</dbReference>
<gene>
    <name evidence="8" type="primary">dnaJ</name>
    <name evidence="12" type="ORF">A3J56_02900</name>
</gene>
<evidence type="ECO:0000256" key="2">
    <source>
        <dbReference type="ARBA" id="ARBA00022737"/>
    </source>
</evidence>
<dbReference type="PRINTS" id="PR00625">
    <property type="entry name" value="JDOMAIN"/>
</dbReference>
<evidence type="ECO:0000256" key="4">
    <source>
        <dbReference type="ARBA" id="ARBA00022833"/>
    </source>
</evidence>
<feature type="domain" description="J" evidence="10">
    <location>
        <begin position="3"/>
        <end position="65"/>
    </location>
</feature>
<keyword evidence="3 8" id="KW-0863">Zinc-finger</keyword>
<dbReference type="GO" id="GO:0005524">
    <property type="term" value="F:ATP binding"/>
    <property type="evidence" value="ECO:0007669"/>
    <property type="project" value="InterPro"/>
</dbReference>
<dbReference type="Pfam" id="PF00684">
    <property type="entry name" value="DnaJ_CXXCXGXG"/>
    <property type="match status" value="1"/>
</dbReference>
<comment type="subcellular location">
    <subcellularLocation>
        <location evidence="8">Cytoplasm</location>
    </subcellularLocation>
</comment>
<dbReference type="AlphaFoldDB" id="A0A1F5WFW5"/>
<dbReference type="PROSITE" id="PS51188">
    <property type="entry name" value="ZF_CR"/>
    <property type="match status" value="1"/>
</dbReference>
<dbReference type="Gene3D" id="1.10.287.110">
    <property type="entry name" value="DnaJ domain"/>
    <property type="match status" value="1"/>
</dbReference>
<dbReference type="InterPro" id="IPR012724">
    <property type="entry name" value="DnaJ"/>
</dbReference>
<dbReference type="GO" id="GO:0051082">
    <property type="term" value="F:unfolded protein binding"/>
    <property type="evidence" value="ECO:0007669"/>
    <property type="project" value="UniProtKB-UniRule"/>
</dbReference>
<dbReference type="Pfam" id="PF01556">
    <property type="entry name" value="DnaJ_C"/>
    <property type="match status" value="1"/>
</dbReference>
<keyword evidence="8" id="KW-0963">Cytoplasm</keyword>
<dbReference type="InterPro" id="IPR002939">
    <property type="entry name" value="DnaJ_C"/>
</dbReference>
<dbReference type="CDD" id="cd10719">
    <property type="entry name" value="DnaJ_zf"/>
    <property type="match status" value="1"/>
</dbReference>
<feature type="binding site" evidence="8">
    <location>
        <position position="198"/>
    </location>
    <ligand>
        <name>Zn(2+)</name>
        <dbReference type="ChEBI" id="CHEBI:29105"/>
        <label>2</label>
    </ligand>
</feature>
<dbReference type="GO" id="GO:0006260">
    <property type="term" value="P:DNA replication"/>
    <property type="evidence" value="ECO:0007669"/>
    <property type="project" value="UniProtKB-KW"/>
</dbReference>
<dbReference type="InterPro" id="IPR036410">
    <property type="entry name" value="HSP_DnaJ_Cys-rich_dom_sf"/>
</dbReference>
<feature type="binding site" evidence="8">
    <location>
        <position position="195"/>
    </location>
    <ligand>
        <name>Zn(2+)</name>
        <dbReference type="ChEBI" id="CHEBI:29105"/>
        <label>2</label>
    </ligand>
</feature>
<dbReference type="InterPro" id="IPR008971">
    <property type="entry name" value="HSP40/DnaJ_pept-bd"/>
</dbReference>
<dbReference type="PANTHER" id="PTHR43096">
    <property type="entry name" value="DNAJ HOMOLOG 1, MITOCHONDRIAL-RELATED"/>
    <property type="match status" value="1"/>
</dbReference>
<dbReference type="GO" id="GO:0031072">
    <property type="term" value="F:heat shock protein binding"/>
    <property type="evidence" value="ECO:0007669"/>
    <property type="project" value="InterPro"/>
</dbReference>
<comment type="domain">
    <text evidence="8">The J domain is necessary and sufficient to stimulate DnaK ATPase activity. Zinc center 1 plays an important role in the autonomous, DnaK-independent chaperone activity of DnaJ. Zinc center 2 is essential for interaction with DnaK and for DnaJ activity.</text>
</comment>
<dbReference type="Proteomes" id="UP000178406">
    <property type="component" value="Unassembled WGS sequence"/>
</dbReference>
<evidence type="ECO:0000256" key="8">
    <source>
        <dbReference type="HAMAP-Rule" id="MF_01152"/>
    </source>
</evidence>
<evidence type="ECO:0000256" key="1">
    <source>
        <dbReference type="ARBA" id="ARBA00022723"/>
    </source>
</evidence>
<dbReference type="STRING" id="1798338.A3J56_02900"/>
<dbReference type="GO" id="GO:0005737">
    <property type="term" value="C:cytoplasm"/>
    <property type="evidence" value="ECO:0007669"/>
    <property type="project" value="UniProtKB-SubCell"/>
</dbReference>
<comment type="similarity">
    <text evidence="6 8">Belongs to the DnaJ family.</text>
</comment>
<evidence type="ECO:0000256" key="5">
    <source>
        <dbReference type="ARBA" id="ARBA00023186"/>
    </source>
</evidence>
<dbReference type="GO" id="GO:0008270">
    <property type="term" value="F:zinc ion binding"/>
    <property type="evidence" value="ECO:0007669"/>
    <property type="project" value="UniProtKB-UniRule"/>
</dbReference>
<dbReference type="InterPro" id="IPR001623">
    <property type="entry name" value="DnaJ_domain"/>
</dbReference>
<dbReference type="CDD" id="cd10747">
    <property type="entry name" value="DnaJ_C"/>
    <property type="match status" value="1"/>
</dbReference>
<keyword evidence="8" id="KW-0346">Stress response</keyword>
<dbReference type="PANTHER" id="PTHR43096:SF52">
    <property type="entry name" value="DNAJ HOMOLOG 1, MITOCHONDRIAL-RELATED"/>
    <property type="match status" value="1"/>
</dbReference>
<dbReference type="Pfam" id="PF00226">
    <property type="entry name" value="DnaJ"/>
    <property type="match status" value="1"/>
</dbReference>
<feature type="binding site" evidence="8">
    <location>
        <position position="169"/>
    </location>
    <ligand>
        <name>Zn(2+)</name>
        <dbReference type="ChEBI" id="CHEBI:29105"/>
        <label>2</label>
    </ligand>
</feature>
<evidence type="ECO:0000259" key="11">
    <source>
        <dbReference type="PROSITE" id="PS51188"/>
    </source>
</evidence>
<protein>
    <recommendedName>
        <fullName evidence="7 8">Chaperone protein DnaJ</fullName>
    </recommendedName>
</protein>
<keyword evidence="2 8" id="KW-0677">Repeat</keyword>
<evidence type="ECO:0000256" key="7">
    <source>
        <dbReference type="ARBA" id="ARBA00067609"/>
    </source>
</evidence>
<feature type="domain" description="CR-type" evidence="11">
    <location>
        <begin position="139"/>
        <end position="221"/>
    </location>
</feature>
<dbReference type="NCBIfam" id="NF008035">
    <property type="entry name" value="PRK10767.1"/>
    <property type="match status" value="1"/>
</dbReference>
<feature type="repeat" description="CXXCXGXG motif" evidence="8">
    <location>
        <begin position="152"/>
        <end position="159"/>
    </location>
</feature>
<feature type="binding site" evidence="8">
    <location>
        <position position="155"/>
    </location>
    <ligand>
        <name>Zn(2+)</name>
        <dbReference type="ChEBI" id="CHEBI:29105"/>
        <label>1</label>
    </ligand>
</feature>
<keyword evidence="4 8" id="KW-0862">Zinc</keyword>
<dbReference type="NCBIfam" id="TIGR02349">
    <property type="entry name" value="DnaJ_bact"/>
    <property type="match status" value="1"/>
</dbReference>
<evidence type="ECO:0000256" key="6">
    <source>
        <dbReference type="ARBA" id="ARBA00061004"/>
    </source>
</evidence>
<keyword evidence="1 8" id="KW-0479">Metal-binding</keyword>
<sequence length="368" mass="40113">MADYYKILGVSERASQEDIKRAYRKLAHQYHPDKKGGSEQKFKEINEAYQMLGNEEKRKQYDQFGHAFDGASRDRGFGGFSSQGGAPFGADFGADFGDVFEEFFSGFGGMGRTSQRRERSRGSDIAVAIDVSFAESVFGSKRTLVLEKTARCVHCGGNGAEPGSALKTCGTCRGSGTIRETRRSIIGSFTTLGECTLCSGSGKIPEKKCDSCKGDGAVRKNETIEIEIPPGIRNEEAIKLMGQGEAAPRGTAGDLYVKIRVLPHPIFRREGNDLLMDLTVPYTALLRGGEQIIETLDGKIQVKIPELSQSGDILRVRGKGIARQTSQFRQSISGAARGDLLIVLKQKLPKKLSSRARKLLEDLSSEGL</sequence>
<dbReference type="InterPro" id="IPR036869">
    <property type="entry name" value="J_dom_sf"/>
</dbReference>
<feature type="repeat" description="CXXCXGXG motif" evidence="8">
    <location>
        <begin position="169"/>
        <end position="176"/>
    </location>
</feature>
<dbReference type="GO" id="GO:0042026">
    <property type="term" value="P:protein refolding"/>
    <property type="evidence" value="ECO:0007669"/>
    <property type="project" value="TreeGrafter"/>
</dbReference>
<feature type="binding site" evidence="8">
    <location>
        <position position="212"/>
    </location>
    <ligand>
        <name>Zn(2+)</name>
        <dbReference type="ChEBI" id="CHEBI:29105"/>
        <label>1</label>
    </ligand>
</feature>
<dbReference type="EMBL" id="MFHQ01000010">
    <property type="protein sequence ID" value="OGF74609.1"/>
    <property type="molecule type" value="Genomic_DNA"/>
</dbReference>
<dbReference type="Gene3D" id="2.60.260.20">
    <property type="entry name" value="Urease metallochaperone UreE, N-terminal domain"/>
    <property type="match status" value="2"/>
</dbReference>
<comment type="function">
    <text evidence="8">Participates actively in the response to hyperosmotic and heat shock by preventing the aggregation of stress-denatured proteins and by disaggregating proteins, also in an autonomous, DnaK-independent fashion. Unfolded proteins bind initially to DnaJ; upon interaction with the DnaJ-bound protein, DnaK hydrolyzes its bound ATP, resulting in the formation of a stable complex. GrpE releases ADP from DnaK; ATP binding to DnaK triggers the release of the substrate protein, thus completing the reaction cycle. Several rounds of ATP-dependent interactions between DnaJ, DnaK and GrpE are required for fully efficient folding. Also involved, together with DnaK and GrpE, in the DNA replication of plasmids through activation of initiation proteins.</text>
</comment>
<dbReference type="CDD" id="cd06257">
    <property type="entry name" value="DnaJ"/>
    <property type="match status" value="1"/>
</dbReference>
<dbReference type="GO" id="GO:0009408">
    <property type="term" value="P:response to heat"/>
    <property type="evidence" value="ECO:0007669"/>
    <property type="project" value="InterPro"/>
</dbReference>
<keyword evidence="8" id="KW-0235">DNA replication</keyword>
<dbReference type="HAMAP" id="MF_01152">
    <property type="entry name" value="DnaJ"/>
    <property type="match status" value="1"/>
</dbReference>
<reference evidence="12 13" key="1">
    <citation type="journal article" date="2016" name="Nat. Commun.">
        <title>Thousands of microbial genomes shed light on interconnected biogeochemical processes in an aquifer system.</title>
        <authorList>
            <person name="Anantharaman K."/>
            <person name="Brown C.T."/>
            <person name="Hug L.A."/>
            <person name="Sharon I."/>
            <person name="Castelle C.J."/>
            <person name="Probst A.J."/>
            <person name="Thomas B.C."/>
            <person name="Singh A."/>
            <person name="Wilkins M.J."/>
            <person name="Karaoz U."/>
            <person name="Brodie E.L."/>
            <person name="Williams K.H."/>
            <person name="Hubbard S.S."/>
            <person name="Banfield J.F."/>
        </authorList>
    </citation>
    <scope>NUCLEOTIDE SEQUENCE [LARGE SCALE GENOMIC DNA]</scope>
</reference>
<accession>A0A1F5WFW5</accession>
<dbReference type="SUPFAM" id="SSF49493">
    <property type="entry name" value="HSP40/DnaJ peptide-binding domain"/>
    <property type="match status" value="2"/>
</dbReference>
<dbReference type="InterPro" id="IPR018253">
    <property type="entry name" value="DnaJ_domain_CS"/>
</dbReference>
<feature type="binding site" evidence="8">
    <location>
        <position position="172"/>
    </location>
    <ligand>
        <name>Zn(2+)</name>
        <dbReference type="ChEBI" id="CHEBI:29105"/>
        <label>2</label>
    </ligand>
</feature>
<evidence type="ECO:0000259" key="10">
    <source>
        <dbReference type="PROSITE" id="PS50076"/>
    </source>
</evidence>
<organism evidence="12 13">
    <name type="scientific">Candidatus Giovannonibacteria bacterium RIFCSPHIGHO2_02_FULL_46_20</name>
    <dbReference type="NCBI Taxonomy" id="1798338"/>
    <lineage>
        <taxon>Bacteria</taxon>
        <taxon>Candidatus Giovannoniibacteriota</taxon>
    </lineage>
</organism>
<dbReference type="FunFam" id="2.10.230.10:FF:000002">
    <property type="entry name" value="Molecular chaperone DnaJ"/>
    <property type="match status" value="1"/>
</dbReference>
<feature type="binding site" evidence="8">
    <location>
        <position position="152"/>
    </location>
    <ligand>
        <name>Zn(2+)</name>
        <dbReference type="ChEBI" id="CHEBI:29105"/>
        <label>1</label>
    </ligand>
</feature>
<dbReference type="PROSITE" id="PS50076">
    <property type="entry name" value="DNAJ_2"/>
    <property type="match status" value="1"/>
</dbReference>
<feature type="repeat" description="CXXCXGXG motif" evidence="8">
    <location>
        <begin position="209"/>
        <end position="216"/>
    </location>
</feature>
<evidence type="ECO:0000256" key="3">
    <source>
        <dbReference type="ARBA" id="ARBA00022771"/>
    </source>
</evidence>
<comment type="subunit">
    <text evidence="8">Homodimer.</text>
</comment>
<dbReference type="InterPro" id="IPR001305">
    <property type="entry name" value="HSP_DnaJ_Cys-rich_dom"/>
</dbReference>
<evidence type="ECO:0000313" key="13">
    <source>
        <dbReference type="Proteomes" id="UP000178406"/>
    </source>
</evidence>
<dbReference type="SUPFAM" id="SSF46565">
    <property type="entry name" value="Chaperone J-domain"/>
    <property type="match status" value="1"/>
</dbReference>
<feature type="zinc finger region" description="CR-type" evidence="9">
    <location>
        <begin position="139"/>
        <end position="221"/>
    </location>
</feature>
<evidence type="ECO:0000313" key="12">
    <source>
        <dbReference type="EMBL" id="OGF74609.1"/>
    </source>
</evidence>
<comment type="caution">
    <text evidence="12">The sequence shown here is derived from an EMBL/GenBank/DDBJ whole genome shotgun (WGS) entry which is preliminary data.</text>
</comment>
<proteinExistence type="inferred from homology"/>
<dbReference type="SMART" id="SM00271">
    <property type="entry name" value="DnaJ"/>
    <property type="match status" value="1"/>
</dbReference>